<keyword evidence="2" id="KW-0812">Transmembrane</keyword>
<feature type="compositionally biased region" description="Polar residues" evidence="1">
    <location>
        <begin position="295"/>
        <end position="310"/>
    </location>
</feature>
<feature type="transmembrane region" description="Helical" evidence="2">
    <location>
        <begin position="34"/>
        <end position="56"/>
    </location>
</feature>
<accession>A0A1E4T7C5</accession>
<organism evidence="3 4">
    <name type="scientific">[Candida] arabinofermentans NRRL YB-2248</name>
    <dbReference type="NCBI Taxonomy" id="983967"/>
    <lineage>
        <taxon>Eukaryota</taxon>
        <taxon>Fungi</taxon>
        <taxon>Dikarya</taxon>
        <taxon>Ascomycota</taxon>
        <taxon>Saccharomycotina</taxon>
        <taxon>Pichiomycetes</taxon>
        <taxon>Pichiales</taxon>
        <taxon>Pichiaceae</taxon>
        <taxon>Ogataea</taxon>
        <taxon>Ogataea/Candida clade</taxon>
    </lineage>
</organism>
<evidence type="ECO:0000313" key="4">
    <source>
        <dbReference type="Proteomes" id="UP000094801"/>
    </source>
</evidence>
<dbReference type="EMBL" id="KV453847">
    <property type="protein sequence ID" value="ODV87667.1"/>
    <property type="molecule type" value="Genomic_DNA"/>
</dbReference>
<protein>
    <submittedName>
        <fullName evidence="3">Uncharacterized protein</fullName>
    </submittedName>
</protein>
<keyword evidence="4" id="KW-1185">Reference proteome</keyword>
<feature type="transmembrane region" description="Helical" evidence="2">
    <location>
        <begin position="597"/>
        <end position="620"/>
    </location>
</feature>
<name>A0A1E4T7C5_9ASCO</name>
<dbReference type="Proteomes" id="UP000094801">
    <property type="component" value="Unassembled WGS sequence"/>
</dbReference>
<keyword evidence="2" id="KW-0472">Membrane</keyword>
<evidence type="ECO:0000313" key="3">
    <source>
        <dbReference type="EMBL" id="ODV87667.1"/>
    </source>
</evidence>
<proteinExistence type="predicted"/>
<feature type="region of interest" description="Disordered" evidence="1">
    <location>
        <begin position="295"/>
        <end position="315"/>
    </location>
</feature>
<reference evidence="4" key="1">
    <citation type="submission" date="2016-04" db="EMBL/GenBank/DDBJ databases">
        <title>Comparative genomics of biotechnologically important yeasts.</title>
        <authorList>
            <consortium name="DOE Joint Genome Institute"/>
            <person name="Riley R."/>
            <person name="Haridas S."/>
            <person name="Wolfe K.H."/>
            <person name="Lopes M.R."/>
            <person name="Hittinger C.T."/>
            <person name="Goker M."/>
            <person name="Salamov A."/>
            <person name="Wisecaver J."/>
            <person name="Long T.M."/>
            <person name="Aerts A.L."/>
            <person name="Barry K."/>
            <person name="Choi C."/>
            <person name="Clum A."/>
            <person name="Coughlan A.Y."/>
            <person name="Deshpande S."/>
            <person name="Douglass A.P."/>
            <person name="Hanson S.J."/>
            <person name="Klenk H.-P."/>
            <person name="Labutti K."/>
            <person name="Lapidus A."/>
            <person name="Lindquist E."/>
            <person name="Lipzen A."/>
            <person name="Meier-Kolthoff J.P."/>
            <person name="Ohm R.A."/>
            <person name="Otillar R.P."/>
            <person name="Pangilinan J."/>
            <person name="Peng Y."/>
            <person name="Rokas A."/>
            <person name="Rosa C.A."/>
            <person name="Scheuner C."/>
            <person name="Sibirny A.A."/>
            <person name="Slot J.C."/>
            <person name="Stielow J.B."/>
            <person name="Sun H."/>
            <person name="Kurtzman C.P."/>
            <person name="Blackwell M."/>
            <person name="Grigoriev I.V."/>
            <person name="Jeffries T.W."/>
        </authorList>
    </citation>
    <scope>NUCLEOTIDE SEQUENCE [LARGE SCALE GENOMIC DNA]</scope>
    <source>
        <strain evidence="4">NRRL YB-2248</strain>
    </source>
</reference>
<dbReference type="OrthoDB" id="3994147at2759"/>
<evidence type="ECO:0000256" key="1">
    <source>
        <dbReference type="SAM" id="MobiDB-lite"/>
    </source>
</evidence>
<keyword evidence="2" id="KW-1133">Transmembrane helix</keyword>
<evidence type="ECO:0000256" key="2">
    <source>
        <dbReference type="SAM" id="Phobius"/>
    </source>
</evidence>
<sequence>MGFSDRTNNCNRSVNPTPYICLKARLLQLLWSDFLALTGLVIVLIMGFTCMLEGIFNWQGQLESSGSSNTSEYDPAIVIKVEATVGSITLPNLLSDSLKRQFDDQVSRTLDQISIMEEAVLNCWNLTVSNVRCNVNGTIENLYDRAKAEADMESDFKSMIVNINRTIYQNLEQQNSELQTLKETIESSALYVGSSFDPSQMELNYTWIGDFIDSNLESLDNSLQLDNSLNFTEIKGQKSEIMDQLESVYEDLYDQVSDIFENYHSQIEDQLIFDASELSQIVMVSDKIDAHLHNTTSKTNITQTPSNSSKPADKVPSSLRKQFSKICIIIGIIAVPIIFVQSYWEWSKYMYEQKRCLRLPNELEEKKDFLAVIYETIDFQSFKAVDLILKLPMLKKLEGEDLRIKLNWVSSFYYSFRSRLPQFTQILWFSMILYLSLSSVSSHILRESQSLSSTEKQFAIMSSTTTEANLTANSFSISHYQNISSLASLSMGIPSDLIKNISSVYENMNDSIDEFLQKHKLDSLITYEHLDPSLLKSYESIGFDLMNVEDYLEGVSATINITTAASFETQTGMTYESLVSSLVASFKRGVDKSLHILMYYTTGLATSLAVCIVGTSVYLLTVK</sequence>
<feature type="transmembrane region" description="Helical" evidence="2">
    <location>
        <begin position="426"/>
        <end position="445"/>
    </location>
</feature>
<dbReference type="AlphaFoldDB" id="A0A1E4T7C5"/>
<gene>
    <name evidence="3" type="ORF">CANARDRAFT_31246</name>
</gene>
<feature type="transmembrane region" description="Helical" evidence="2">
    <location>
        <begin position="326"/>
        <end position="344"/>
    </location>
</feature>